<evidence type="ECO:0000256" key="5">
    <source>
        <dbReference type="ARBA" id="ARBA00023211"/>
    </source>
</evidence>
<evidence type="ECO:0000256" key="6">
    <source>
        <dbReference type="ARBA" id="ARBA00023277"/>
    </source>
</evidence>
<keyword evidence="3 8" id="KW-0479">Metal-binding</keyword>
<comment type="similarity">
    <text evidence="2 7">Belongs to the FBPase class 2 family.</text>
</comment>
<dbReference type="SUPFAM" id="SSF56655">
    <property type="entry name" value="Carbohydrate phosphatase"/>
    <property type="match status" value="1"/>
</dbReference>
<dbReference type="GO" id="GO:0006094">
    <property type="term" value="P:gluconeogenesis"/>
    <property type="evidence" value="ECO:0007669"/>
    <property type="project" value="InterPro"/>
</dbReference>
<name>A0A2P1P8F5_9RICK</name>
<evidence type="ECO:0000313" key="11">
    <source>
        <dbReference type="Proteomes" id="UP000241762"/>
    </source>
</evidence>
<keyword evidence="5 8" id="KW-0464">Manganese</keyword>
<gene>
    <name evidence="10" type="ORF">phytr_6020</name>
</gene>
<feature type="binding site" evidence="9">
    <location>
        <position position="213"/>
    </location>
    <ligand>
        <name>substrate</name>
    </ligand>
</feature>
<dbReference type="Pfam" id="PF03320">
    <property type="entry name" value="FBPase_glpX"/>
    <property type="match status" value="1"/>
</dbReference>
<keyword evidence="6 7" id="KW-0119">Carbohydrate metabolism</keyword>
<dbReference type="GO" id="GO:0006071">
    <property type="term" value="P:glycerol metabolic process"/>
    <property type="evidence" value="ECO:0007669"/>
    <property type="project" value="InterPro"/>
</dbReference>
<dbReference type="GO" id="GO:0030388">
    <property type="term" value="P:fructose 1,6-bisphosphate metabolic process"/>
    <property type="evidence" value="ECO:0007669"/>
    <property type="project" value="TreeGrafter"/>
</dbReference>
<dbReference type="GO" id="GO:0046872">
    <property type="term" value="F:metal ion binding"/>
    <property type="evidence" value="ECO:0007669"/>
    <property type="project" value="UniProtKB-KW"/>
</dbReference>
<evidence type="ECO:0000256" key="9">
    <source>
        <dbReference type="PIRSR" id="PIRSR004532-2"/>
    </source>
</evidence>
<feature type="binding site" evidence="9">
    <location>
        <position position="122"/>
    </location>
    <ligand>
        <name>substrate</name>
    </ligand>
</feature>
<dbReference type="OrthoDB" id="9779353at2"/>
<feature type="binding site" evidence="8">
    <location>
        <position position="91"/>
    </location>
    <ligand>
        <name>Mn(2+)</name>
        <dbReference type="ChEBI" id="CHEBI:29035"/>
        <label>2</label>
    </ligand>
</feature>
<feature type="binding site" evidence="8">
    <location>
        <position position="36"/>
    </location>
    <ligand>
        <name>Mn(2+)</name>
        <dbReference type="ChEBI" id="CHEBI:29035"/>
        <label>1</label>
    </ligand>
</feature>
<dbReference type="Proteomes" id="UP000241762">
    <property type="component" value="Chromosome"/>
</dbReference>
<feature type="binding site" evidence="8">
    <location>
        <position position="88"/>
    </location>
    <ligand>
        <name>Mn(2+)</name>
        <dbReference type="ChEBI" id="CHEBI:29035"/>
        <label>2</label>
    </ligand>
</feature>
<evidence type="ECO:0000256" key="4">
    <source>
        <dbReference type="ARBA" id="ARBA00022801"/>
    </source>
</evidence>
<dbReference type="CDD" id="cd01516">
    <property type="entry name" value="FBPase_glpX"/>
    <property type="match status" value="1"/>
</dbReference>
<feature type="binding site" evidence="8">
    <location>
        <position position="60"/>
    </location>
    <ligand>
        <name>Mn(2+)</name>
        <dbReference type="ChEBI" id="CHEBI:29035"/>
        <label>1</label>
    </ligand>
</feature>
<dbReference type="InterPro" id="IPR004464">
    <property type="entry name" value="FBPase_class-2/SBPase"/>
</dbReference>
<evidence type="ECO:0000256" key="2">
    <source>
        <dbReference type="ARBA" id="ARBA00008989"/>
    </source>
</evidence>
<dbReference type="PIRSF" id="PIRSF004532">
    <property type="entry name" value="GlpX"/>
    <property type="match status" value="1"/>
</dbReference>
<dbReference type="Gene3D" id="3.40.190.90">
    <property type="match status" value="1"/>
</dbReference>
<dbReference type="GO" id="GO:0005829">
    <property type="term" value="C:cytosol"/>
    <property type="evidence" value="ECO:0007669"/>
    <property type="project" value="TreeGrafter"/>
</dbReference>
<accession>A0A2P1P8F5</accession>
<feature type="binding site" evidence="9">
    <location>
        <begin position="190"/>
        <end position="192"/>
    </location>
    <ligand>
        <name>substrate</name>
    </ligand>
</feature>
<comment type="cofactor">
    <cofactor evidence="8">
        <name>Mn(2+)</name>
        <dbReference type="ChEBI" id="CHEBI:29035"/>
    </cofactor>
</comment>
<dbReference type="KEGG" id="ptc:phytr_6020"/>
<feature type="binding site" evidence="8">
    <location>
        <position position="216"/>
    </location>
    <ligand>
        <name>Mn(2+)</name>
        <dbReference type="ChEBI" id="CHEBI:29035"/>
        <label>2</label>
    </ligand>
</feature>
<dbReference type="PANTHER" id="PTHR30447">
    <property type="entry name" value="FRUCTOSE-1,6-BISPHOSPHATASE CLASS 2"/>
    <property type="match status" value="1"/>
</dbReference>
<dbReference type="SMR" id="A0A2P1P8F5"/>
<feature type="binding site" evidence="9">
    <location>
        <begin position="168"/>
        <end position="170"/>
    </location>
    <ligand>
        <name>substrate</name>
    </ligand>
</feature>
<dbReference type="GO" id="GO:0042132">
    <property type="term" value="F:fructose 1,6-bisphosphate 1-phosphatase activity"/>
    <property type="evidence" value="ECO:0007669"/>
    <property type="project" value="UniProtKB-EC"/>
</dbReference>
<evidence type="ECO:0000313" key="10">
    <source>
        <dbReference type="EMBL" id="AVP87543.1"/>
    </source>
</evidence>
<keyword evidence="11" id="KW-1185">Reference proteome</keyword>
<feature type="binding site" evidence="9">
    <location>
        <begin position="91"/>
        <end position="93"/>
    </location>
    <ligand>
        <name>substrate</name>
    </ligand>
</feature>
<evidence type="ECO:0000256" key="3">
    <source>
        <dbReference type="ARBA" id="ARBA00022723"/>
    </source>
</evidence>
<dbReference type="RefSeq" id="WP_106874402.1">
    <property type="nucleotide sequence ID" value="NZ_CP027845.1"/>
</dbReference>
<dbReference type="EMBL" id="CP027845">
    <property type="protein sequence ID" value="AVP87543.1"/>
    <property type="molecule type" value="Genomic_DNA"/>
</dbReference>
<reference evidence="10 11" key="1">
    <citation type="submission" date="2018-03" db="EMBL/GenBank/DDBJ databases">
        <title>A gene transfer event suggests a long-term partnership between eustigmatophyte algae and a novel lineage of endosymbiotic bacteria.</title>
        <authorList>
            <person name="Yurchenko T."/>
            <person name="Sevcikova T."/>
            <person name="Pribyl P."/>
            <person name="El Karkouri K."/>
            <person name="Klimes V."/>
            <person name="Amaral R."/>
            <person name="Zbrankova V."/>
            <person name="Kim E."/>
            <person name="Raoult D."/>
            <person name="Santos L.M.A."/>
            <person name="Elias M."/>
        </authorList>
    </citation>
    <scope>NUCLEOTIDE SEQUENCE [LARGE SCALE GENOMIC DNA]</scope>
    <source>
        <strain evidence="10">CCALA 838</strain>
    </source>
</reference>
<dbReference type="PANTHER" id="PTHR30447:SF0">
    <property type="entry name" value="FRUCTOSE-1,6-BISPHOSPHATASE 1 CLASS 2-RELATED"/>
    <property type="match status" value="1"/>
</dbReference>
<sequence length="318" mass="34174">MSTIDIKLEAEAVINTEAGAIAAYAMMGKGDNHEADRLAVEAMRNALNKMDIQGTIVIGEGERDEAPMLYIGESVGSGKGPEIDIAVDPLEGTSILATGGKDSISAIAMAEKGSLLNAPDVYMDKIAIGGYYSDQIIDLDYTVEENLKNVATAKGCKVSDLIVVVLDRSRHEKLISQLRSCNARVKLIQDGDLAAIIAASMEYEVDVYMGIGGAPEGVLAASALRTTGGQMCSRLLFRNEDEKDKAQRMGITDLNKKYYLHDLAKGDVIFAATGVTDGSILLGVKLKDNIIITNSISMHSGTGNVRIFETRHQRRNFV</sequence>
<comment type="catalytic activity">
    <reaction evidence="1">
        <text>beta-D-fructose 1,6-bisphosphate + H2O = beta-D-fructose 6-phosphate + phosphate</text>
        <dbReference type="Rhea" id="RHEA:11064"/>
        <dbReference type="ChEBI" id="CHEBI:15377"/>
        <dbReference type="ChEBI" id="CHEBI:32966"/>
        <dbReference type="ChEBI" id="CHEBI:43474"/>
        <dbReference type="ChEBI" id="CHEBI:57634"/>
        <dbReference type="EC" id="3.1.3.11"/>
    </reaction>
</comment>
<evidence type="ECO:0000256" key="1">
    <source>
        <dbReference type="ARBA" id="ARBA00001273"/>
    </source>
</evidence>
<evidence type="ECO:0000256" key="7">
    <source>
        <dbReference type="PIRNR" id="PIRNR004532"/>
    </source>
</evidence>
<dbReference type="AlphaFoldDB" id="A0A2P1P8F5"/>
<keyword evidence="4" id="KW-0378">Hydrolase</keyword>
<evidence type="ECO:0000256" key="8">
    <source>
        <dbReference type="PIRSR" id="PIRSR004532-1"/>
    </source>
</evidence>
<dbReference type="Gene3D" id="3.30.540.10">
    <property type="entry name" value="Fructose-1,6-Bisphosphatase, subunit A, domain 1"/>
    <property type="match status" value="1"/>
</dbReference>
<dbReference type="NCBIfam" id="TIGR00330">
    <property type="entry name" value="glpX"/>
    <property type="match status" value="1"/>
</dbReference>
<proteinExistence type="inferred from homology"/>
<organism evidence="10 11">
    <name type="scientific">Candidatus Phycorickettsia trachydisci</name>
    <dbReference type="NCBI Taxonomy" id="2115978"/>
    <lineage>
        <taxon>Bacteria</taxon>
        <taxon>Pseudomonadati</taxon>
        <taxon>Pseudomonadota</taxon>
        <taxon>Alphaproteobacteria</taxon>
        <taxon>Rickettsiales</taxon>
        <taxon>Rickettsiaceae</taxon>
        <taxon>Candidatus Phycorickettsia</taxon>
    </lineage>
</organism>
<protein>
    <recommendedName>
        <fullName evidence="7">Fructose-1,6-bisphosphatase</fullName>
    </recommendedName>
</protein>